<evidence type="ECO:0008006" key="7">
    <source>
        <dbReference type="Google" id="ProtNLM"/>
    </source>
</evidence>
<dbReference type="Gene3D" id="3.40.50.720">
    <property type="entry name" value="NAD(P)-binding Rossmann-like Domain"/>
    <property type="match status" value="1"/>
</dbReference>
<evidence type="ECO:0000256" key="3">
    <source>
        <dbReference type="ARBA" id="ARBA00023002"/>
    </source>
</evidence>
<organism evidence="5 6">
    <name type="scientific">Candida oxycetoniae</name>
    <dbReference type="NCBI Taxonomy" id="497107"/>
    <lineage>
        <taxon>Eukaryota</taxon>
        <taxon>Fungi</taxon>
        <taxon>Dikarya</taxon>
        <taxon>Ascomycota</taxon>
        <taxon>Saccharomycotina</taxon>
        <taxon>Pichiomycetes</taxon>
        <taxon>Debaryomycetaceae</taxon>
        <taxon>Candida/Lodderomyces clade</taxon>
        <taxon>Candida</taxon>
    </lineage>
</organism>
<dbReference type="GeneID" id="73381176"/>
<accession>A0AAI9SVJ4</accession>
<feature type="transmembrane region" description="Helical" evidence="4">
    <location>
        <begin position="260"/>
        <end position="279"/>
    </location>
</feature>
<dbReference type="EMBL" id="JAHUZD010000123">
    <property type="protein sequence ID" value="KAI3403634.2"/>
    <property type="molecule type" value="Genomic_DNA"/>
</dbReference>
<evidence type="ECO:0000313" key="5">
    <source>
        <dbReference type="EMBL" id="KAI3403634.2"/>
    </source>
</evidence>
<sequence length="346" mass="40030">MPSATPASAASAPDIDSFRYLNPNKDRRVAIITGGNSGIGFFTVLHLYLHGYIIYIAGRTKFQFSKLGKELHLKAMQIRQQYQPQELLQERYLGELNYLELDMTNLQSIIRAVESFKYREDYLHLLINNAEVIALPYTLTQDNFDIQLQTDFIAPFLLTMKLLPILERTSDEFPDIENPRVIYLSSTGHRFAIKSFNLSSPMNYRLDFIFTWLRYGIAKTAGIHFMKMLSLRNPKILFLCIHPGFAMNTDLFTFWTSLPIIGVLFWCFFKTFAWFLGITSEQGATKVLRTSLNPNLTVEENNGKYYDSQGREAQPSRVASNMDYAARTWIWTIRELNERGIKLHEV</sequence>
<reference evidence="5" key="1">
    <citation type="journal article" date="2022" name="DNA Res.">
        <title>Genome analysis of five recently described species of the CUG-Ser clade uncovers Candida theae as a new hybrid lineage with pathogenic potential in the Candida parapsilosis species complex.</title>
        <authorList>
            <person name="Mixao V."/>
            <person name="Del Olmo V."/>
            <person name="Hegedusova E."/>
            <person name="Saus E."/>
            <person name="Pryszcz L."/>
            <person name="Cillingova A."/>
            <person name="Nosek J."/>
            <person name="Gabaldon T."/>
        </authorList>
    </citation>
    <scope>NUCLEOTIDE SEQUENCE</scope>
    <source>
        <strain evidence="5">CBS 10844</strain>
    </source>
</reference>
<proteinExistence type="inferred from homology"/>
<keyword evidence="4" id="KW-1133">Transmembrane helix</keyword>
<dbReference type="AlphaFoldDB" id="A0AAI9SVJ4"/>
<dbReference type="GO" id="GO:0016491">
    <property type="term" value="F:oxidoreductase activity"/>
    <property type="evidence" value="ECO:0007669"/>
    <property type="project" value="UniProtKB-KW"/>
</dbReference>
<dbReference type="PANTHER" id="PTHR24320:SF282">
    <property type="entry name" value="WW DOMAIN-CONTAINING OXIDOREDUCTASE"/>
    <property type="match status" value="1"/>
</dbReference>
<evidence type="ECO:0000256" key="1">
    <source>
        <dbReference type="ARBA" id="ARBA00006484"/>
    </source>
</evidence>
<comment type="similarity">
    <text evidence="1">Belongs to the short-chain dehydrogenases/reductases (SDR) family.</text>
</comment>
<feature type="transmembrane region" description="Helical" evidence="4">
    <location>
        <begin position="38"/>
        <end position="57"/>
    </location>
</feature>
<protein>
    <recommendedName>
        <fullName evidence="7">NAD(P)-binding protein</fullName>
    </recommendedName>
</protein>
<keyword evidence="3" id="KW-0560">Oxidoreductase</keyword>
<dbReference type="PANTHER" id="PTHR24320">
    <property type="entry name" value="RETINOL DEHYDROGENASE"/>
    <property type="match status" value="1"/>
</dbReference>
<keyword evidence="2" id="KW-0521">NADP</keyword>
<gene>
    <name evidence="5" type="ORF">KGF56_003561</name>
</gene>
<dbReference type="Proteomes" id="UP001202479">
    <property type="component" value="Unassembled WGS sequence"/>
</dbReference>
<comment type="caution">
    <text evidence="5">The sequence shown here is derived from an EMBL/GenBank/DDBJ whole genome shotgun (WGS) entry which is preliminary data.</text>
</comment>
<evidence type="ECO:0000256" key="2">
    <source>
        <dbReference type="ARBA" id="ARBA00022857"/>
    </source>
</evidence>
<keyword evidence="4" id="KW-0472">Membrane</keyword>
<dbReference type="SUPFAM" id="SSF51735">
    <property type="entry name" value="NAD(P)-binding Rossmann-fold domains"/>
    <property type="match status" value="1"/>
</dbReference>
<dbReference type="InterPro" id="IPR036291">
    <property type="entry name" value="NAD(P)-bd_dom_sf"/>
</dbReference>
<evidence type="ECO:0000256" key="4">
    <source>
        <dbReference type="SAM" id="Phobius"/>
    </source>
</evidence>
<keyword evidence="4" id="KW-0812">Transmembrane</keyword>
<dbReference type="Pfam" id="PF00106">
    <property type="entry name" value="adh_short"/>
    <property type="match status" value="1"/>
</dbReference>
<keyword evidence="6" id="KW-1185">Reference proteome</keyword>
<evidence type="ECO:0000313" key="6">
    <source>
        <dbReference type="Proteomes" id="UP001202479"/>
    </source>
</evidence>
<name>A0AAI9SVJ4_9ASCO</name>
<dbReference type="InterPro" id="IPR002347">
    <property type="entry name" value="SDR_fam"/>
</dbReference>
<dbReference type="RefSeq" id="XP_049179381.1">
    <property type="nucleotide sequence ID" value="XM_049324905.1"/>
</dbReference>